<evidence type="ECO:0000256" key="17">
    <source>
        <dbReference type="ARBA" id="ARBA00022946"/>
    </source>
</evidence>
<comment type="caution">
    <text evidence="38">The sequence shown here is derived from an EMBL/GenBank/DDBJ whole genome shotgun (WGS) entry which is preliminary data.</text>
</comment>
<evidence type="ECO:0000256" key="21">
    <source>
        <dbReference type="ARBA" id="ARBA00023128"/>
    </source>
</evidence>
<evidence type="ECO:0000256" key="16">
    <source>
        <dbReference type="ARBA" id="ARBA00022898"/>
    </source>
</evidence>
<evidence type="ECO:0000256" key="1">
    <source>
        <dbReference type="ARBA" id="ARBA00001933"/>
    </source>
</evidence>
<name>A0A6B0QUG6_9CETA</name>
<evidence type="ECO:0000256" key="30">
    <source>
        <dbReference type="ARBA" id="ARBA00034078"/>
    </source>
</evidence>
<keyword evidence="19" id="KW-0408">Iron</keyword>
<evidence type="ECO:0000256" key="25">
    <source>
        <dbReference type="ARBA" id="ARBA00029760"/>
    </source>
</evidence>
<keyword evidence="17" id="KW-0809">Transit peptide</keyword>
<dbReference type="GO" id="GO:0046872">
    <property type="term" value="F:metal ion binding"/>
    <property type="evidence" value="ECO:0007669"/>
    <property type="project" value="UniProtKB-KW"/>
</dbReference>
<dbReference type="PANTHER" id="PTHR43206">
    <property type="entry name" value="AMINOTRANSFERASE"/>
    <property type="match status" value="1"/>
</dbReference>
<sequence length="872" mass="96920">MVTVEPGPWSLAPALAMDEITFRSDTVLSDVHLYTPNQRRLMVRLNGMGQPVFLSQFKLLWDRDSQTDSGAEGGDHTEGTPPAGTICNRVGASFQAGASTTTPEGLAAQLDEDGDLDVVRRPRAASASEPPGPPRDKVHPTILTQEEDDVLGDEALESSPYNVIKIEHTMATPLEDVGKQVWRGALLLADYILFQRDLFQGRTVLELGAGTGLASIIAATVAQTVYCTDVGADLLAMCQRNIALNSHLLASGGGVIKVKELDWLRDDLCTDPEVPFSWSEEDISHLYGHTTILLAAEVFYDDDLTDAVFKTLSRLAHKLKNACTAILSVEKRLNFTLRHLDVTCEAYDHFRGWLRRLEGLAGGRLRFAVEPVDASFPQLLVYERIQQLAPESPAPPASGSRHISQAAAKVDVEFDYDGPLMKTEVPGPRSRVISSFLKNAEAVHFFCNYEESRGNYLVDVDGNRMLDLYSQISSVPIGYNHPALMKLVQQPQNMSTFINRPALGILPPENFVEKLRESLLSVAPKGMSQLITMACGSCSNENAFKTIFMWYRSKERGQSSFSKEELETCMVNQAPGCPDYSILSFMGAFHGRTMGCLATTHSKAIHKIDIPSFDWPIAPFPRLKYPLEEFVKENQQEEARCLEEVEDLIVKYRKKKRTVAGIIVEPIQSEGGDNHASDDFFRKLRDISRKHGCAFLVDEVQTGGGCTGKFWAHEHWGLDDPADVMTFSKKMMTGGFFHKEELRPNAPYRIFNTWLGDPSKNLLLAEVINVIKREDLLNNAAHAGKVLLTGLLDLQARFPQLISRVRGRGTFCSFDTPDESVRNKLISVARSKGLMLGGCGDKSIRFRPTLVFRDHHAHLFLNIFSDILADFK</sequence>
<comment type="cofactor">
    <cofactor evidence="30">
        <name>[2Fe-2S] cluster</name>
        <dbReference type="ChEBI" id="CHEBI:190135"/>
    </cofactor>
</comment>
<evidence type="ECO:0000256" key="37">
    <source>
        <dbReference type="SAM" id="MobiDB-lite"/>
    </source>
</evidence>
<evidence type="ECO:0000256" key="32">
    <source>
        <dbReference type="ARBA" id="ARBA00049497"/>
    </source>
</evidence>
<comment type="function">
    <text evidence="24">Catalyzes the conversion of gamma-aminobutyrate and L-beta-aminoisobutyrate to succinate semialdehyde and methylmalonate semialdehyde, respectively. Can also convert delta-aminovalerate and beta-alanine.</text>
</comment>
<dbReference type="EC" id="2.6.1.22" evidence="6"/>
<evidence type="ECO:0000256" key="26">
    <source>
        <dbReference type="ARBA" id="ARBA00030204"/>
    </source>
</evidence>
<keyword evidence="9" id="KW-0597">Phosphoprotein</keyword>
<dbReference type="GO" id="GO:0047298">
    <property type="term" value="F:(S)-3-amino-2-methylpropionate transaminase activity"/>
    <property type="evidence" value="ECO:0007669"/>
    <property type="project" value="UniProtKB-EC"/>
</dbReference>
<comment type="catalytic activity">
    <reaction evidence="29">
        <text>(S)-3-amino-2-methylpropanoate + 2-oxoglutarate = 2-methyl-3-oxopropanoate + L-glutamate</text>
        <dbReference type="Rhea" id="RHEA:13993"/>
        <dbReference type="ChEBI" id="CHEBI:16810"/>
        <dbReference type="ChEBI" id="CHEBI:29985"/>
        <dbReference type="ChEBI" id="CHEBI:57700"/>
        <dbReference type="ChEBI" id="CHEBI:58655"/>
        <dbReference type="EC" id="2.6.1.22"/>
    </reaction>
    <physiologicalReaction direction="left-to-right" evidence="29">
        <dbReference type="Rhea" id="RHEA:13994"/>
    </physiologicalReaction>
</comment>
<keyword evidence="10" id="KW-0032">Aminotransferase</keyword>
<comment type="subunit">
    <text evidence="5">Homodimer; disulfide-linked.</text>
</comment>
<evidence type="ECO:0000256" key="2">
    <source>
        <dbReference type="ARBA" id="ARBA00004123"/>
    </source>
</evidence>
<evidence type="ECO:0000256" key="33">
    <source>
        <dbReference type="ARBA" id="ARBA00059634"/>
    </source>
</evidence>
<comment type="function">
    <text evidence="33">Protein N-lysine methyltransferase. Trimethylates KIN at Lys-135 (in vitro).</text>
</comment>
<evidence type="ECO:0000256" key="24">
    <source>
        <dbReference type="ARBA" id="ARBA00024748"/>
    </source>
</evidence>
<protein>
    <recommendedName>
        <fullName evidence="8">4-aminobutyrate aminotransferase, mitochondrial</fullName>
        <ecNumber evidence="7">2.6.1.19</ecNumber>
        <ecNumber evidence="6">2.6.1.22</ecNumber>
    </recommendedName>
    <alternativeName>
        <fullName evidence="27">(S)-3-amino-2-methylpropionate transaminase</fullName>
    </alternativeName>
    <alternativeName>
        <fullName evidence="28">GABA aminotransferase</fullName>
    </alternativeName>
    <alternativeName>
        <fullName evidence="26">Gamma-amino-N-butyrate transaminase</fullName>
    </alternativeName>
    <alternativeName>
        <fullName evidence="25">L-AIBAT</fullName>
    </alternativeName>
    <alternativeName>
        <fullName evidence="36">Methyltransferase-like protein 22</fullName>
    </alternativeName>
</protein>
<evidence type="ECO:0000256" key="13">
    <source>
        <dbReference type="ARBA" id="ARBA00022691"/>
    </source>
</evidence>
<accession>A0A6B0QUG6</accession>
<dbReference type="Gene3D" id="3.90.1150.10">
    <property type="entry name" value="Aspartate Aminotransferase, domain 1"/>
    <property type="match status" value="1"/>
</dbReference>
<evidence type="ECO:0000256" key="35">
    <source>
        <dbReference type="ARBA" id="ARBA00062954"/>
    </source>
</evidence>
<dbReference type="InterPro" id="IPR029063">
    <property type="entry name" value="SAM-dependent_MTases_sf"/>
</dbReference>
<evidence type="ECO:0000256" key="28">
    <source>
        <dbReference type="ARBA" id="ARBA00031787"/>
    </source>
</evidence>
<evidence type="ECO:0000256" key="5">
    <source>
        <dbReference type="ARBA" id="ARBA00011748"/>
    </source>
</evidence>
<dbReference type="NCBIfam" id="TIGR00699">
    <property type="entry name" value="GABAtrns_euk"/>
    <property type="match status" value="1"/>
</dbReference>
<dbReference type="Proteomes" id="UP000322234">
    <property type="component" value="Unassembled WGS sequence"/>
</dbReference>
<evidence type="ECO:0000256" key="8">
    <source>
        <dbReference type="ARBA" id="ARBA00015937"/>
    </source>
</evidence>
<evidence type="ECO:0000256" key="20">
    <source>
        <dbReference type="ARBA" id="ARBA00023014"/>
    </source>
</evidence>
<evidence type="ECO:0000256" key="19">
    <source>
        <dbReference type="ARBA" id="ARBA00023004"/>
    </source>
</evidence>
<dbReference type="InterPro" id="IPR015421">
    <property type="entry name" value="PyrdxlP-dep_Trfase_major"/>
</dbReference>
<proteinExistence type="inferred from homology"/>
<dbReference type="Pfam" id="PF00202">
    <property type="entry name" value="Aminotran_3"/>
    <property type="match status" value="1"/>
</dbReference>
<evidence type="ECO:0000256" key="23">
    <source>
        <dbReference type="ARBA" id="ARBA00023242"/>
    </source>
</evidence>
<evidence type="ECO:0000256" key="34">
    <source>
        <dbReference type="ARBA" id="ARBA00061229"/>
    </source>
</evidence>
<dbReference type="InterPro" id="IPR049704">
    <property type="entry name" value="Aminotrans_3_PPA_site"/>
</dbReference>
<comment type="subcellular location">
    <subcellularLocation>
        <location evidence="3">Mitochondrion matrix</location>
    </subcellularLocation>
    <subcellularLocation>
        <location evidence="2">Nucleus</location>
    </subcellularLocation>
</comment>
<comment type="catalytic activity">
    <reaction evidence="32">
        <text>L-lysyl-[protein] + 3 S-adenosyl-L-methionine = N(6),N(6),N(6)-trimethyl-L-lysyl-[protein] + 3 S-adenosyl-L-homocysteine + 3 H(+)</text>
        <dbReference type="Rhea" id="RHEA:54192"/>
        <dbReference type="Rhea" id="RHEA-COMP:9752"/>
        <dbReference type="Rhea" id="RHEA-COMP:13826"/>
        <dbReference type="ChEBI" id="CHEBI:15378"/>
        <dbReference type="ChEBI" id="CHEBI:29969"/>
        <dbReference type="ChEBI" id="CHEBI:57856"/>
        <dbReference type="ChEBI" id="CHEBI:59789"/>
        <dbReference type="ChEBI" id="CHEBI:61961"/>
    </reaction>
    <physiologicalReaction direction="left-to-right" evidence="32">
        <dbReference type="Rhea" id="RHEA:54193"/>
    </physiologicalReaction>
</comment>
<dbReference type="AlphaFoldDB" id="A0A6B0QUG6"/>
<comment type="cofactor">
    <cofactor evidence="1">
        <name>pyridoxal 5'-phosphate</name>
        <dbReference type="ChEBI" id="CHEBI:597326"/>
    </cofactor>
</comment>
<evidence type="ECO:0000256" key="15">
    <source>
        <dbReference type="ARBA" id="ARBA00022867"/>
    </source>
</evidence>
<dbReference type="PROSITE" id="PS00600">
    <property type="entry name" value="AA_TRANSFER_CLASS_3"/>
    <property type="match status" value="1"/>
</dbReference>
<keyword evidence="15" id="KW-0531">Neurotransmitter degradation</keyword>
<comment type="similarity">
    <text evidence="4">Belongs to the class-III pyridoxal-phosphate-dependent aminotransferase family.</text>
</comment>
<dbReference type="Gene3D" id="3.40.640.10">
    <property type="entry name" value="Type I PLP-dependent aspartate aminotransferase-like (Major domain)"/>
    <property type="match status" value="1"/>
</dbReference>
<evidence type="ECO:0000256" key="6">
    <source>
        <dbReference type="ARBA" id="ARBA00012876"/>
    </source>
</evidence>
<comment type="subunit">
    <text evidence="35">Interacts with members of the heat shock protein 90 and 70 families; these proteins probably are methylation substrates.</text>
</comment>
<dbReference type="GO" id="GO:0005759">
    <property type="term" value="C:mitochondrial matrix"/>
    <property type="evidence" value="ECO:0007669"/>
    <property type="project" value="UniProtKB-SubCell"/>
</dbReference>
<keyword evidence="39" id="KW-1185">Reference proteome</keyword>
<evidence type="ECO:0000313" key="38">
    <source>
        <dbReference type="EMBL" id="MXQ80730.1"/>
    </source>
</evidence>
<evidence type="ECO:0000256" key="11">
    <source>
        <dbReference type="ARBA" id="ARBA00022603"/>
    </source>
</evidence>
<evidence type="ECO:0000256" key="4">
    <source>
        <dbReference type="ARBA" id="ARBA00008954"/>
    </source>
</evidence>
<dbReference type="InterPro" id="IPR015422">
    <property type="entry name" value="PyrdxlP-dep_Trfase_small"/>
</dbReference>
<dbReference type="Gene3D" id="3.40.50.150">
    <property type="entry name" value="Vaccinia Virus protein VP39"/>
    <property type="match status" value="1"/>
</dbReference>
<feature type="region of interest" description="Disordered" evidence="37">
    <location>
        <begin position="65"/>
        <end position="88"/>
    </location>
</feature>
<dbReference type="SUPFAM" id="SSF53335">
    <property type="entry name" value="S-adenosyl-L-methionine-dependent methyltransferases"/>
    <property type="match status" value="1"/>
</dbReference>
<evidence type="ECO:0000256" key="10">
    <source>
        <dbReference type="ARBA" id="ARBA00022576"/>
    </source>
</evidence>
<evidence type="ECO:0000256" key="27">
    <source>
        <dbReference type="ARBA" id="ARBA00030857"/>
    </source>
</evidence>
<dbReference type="FunFam" id="3.40.640.10:FF:000029">
    <property type="entry name" value="4-aminobutyrate aminotransferase, mitochondrial"/>
    <property type="match status" value="1"/>
</dbReference>
<dbReference type="EMBL" id="VBQZ03000005">
    <property type="protein sequence ID" value="MXQ80730.1"/>
    <property type="molecule type" value="Genomic_DNA"/>
</dbReference>
<keyword evidence="22" id="KW-1015">Disulfide bond</keyword>
<keyword evidence="14" id="KW-0479">Metal-binding</keyword>
<dbReference type="FunFam" id="3.90.1150.10:FF:000191">
    <property type="entry name" value="4-aminobutyrate aminotransferase, mitochondrial"/>
    <property type="match status" value="1"/>
</dbReference>
<dbReference type="FunFam" id="3.40.50.150:FF:000156">
    <property type="entry name" value="Methyltransferase like 22"/>
    <property type="match status" value="1"/>
</dbReference>
<keyword evidence="12" id="KW-0808">Transferase</keyword>
<dbReference type="SUPFAM" id="SSF53383">
    <property type="entry name" value="PLP-dependent transferases"/>
    <property type="match status" value="1"/>
</dbReference>
<evidence type="ECO:0000256" key="18">
    <source>
        <dbReference type="ARBA" id="ARBA00022990"/>
    </source>
</evidence>
<evidence type="ECO:0000256" key="7">
    <source>
        <dbReference type="ARBA" id="ARBA00012912"/>
    </source>
</evidence>
<keyword evidence="20" id="KW-0411">Iron-sulfur</keyword>
<keyword evidence="11" id="KW-0489">Methyltransferase</keyword>
<evidence type="ECO:0000256" key="9">
    <source>
        <dbReference type="ARBA" id="ARBA00022553"/>
    </source>
</evidence>
<dbReference type="GO" id="GO:0030170">
    <property type="term" value="F:pyridoxal phosphate binding"/>
    <property type="evidence" value="ECO:0007669"/>
    <property type="project" value="InterPro"/>
</dbReference>
<evidence type="ECO:0000313" key="39">
    <source>
        <dbReference type="Proteomes" id="UP000322234"/>
    </source>
</evidence>
<dbReference type="GO" id="GO:0034386">
    <property type="term" value="F:4-aminobutyrate:2-oxoglutarate transaminase activity"/>
    <property type="evidence" value="ECO:0007669"/>
    <property type="project" value="UniProtKB-EC"/>
</dbReference>
<comment type="similarity">
    <text evidence="34">Belongs to the methyltransferase superfamily. METTL22 family.</text>
</comment>
<dbReference type="CDD" id="cd02440">
    <property type="entry name" value="AdoMet_MTases"/>
    <property type="match status" value="1"/>
</dbReference>
<dbReference type="GO" id="GO:0008168">
    <property type="term" value="F:methyltransferase activity"/>
    <property type="evidence" value="ECO:0007669"/>
    <property type="project" value="UniProtKB-KW"/>
</dbReference>
<evidence type="ECO:0000256" key="36">
    <source>
        <dbReference type="ARBA" id="ARBA00068044"/>
    </source>
</evidence>
<reference evidence="38" key="1">
    <citation type="submission" date="2019-10" db="EMBL/GenBank/DDBJ databases">
        <title>The sequence and de novo assembly of the wild yak genome.</title>
        <authorList>
            <person name="Liu Y."/>
        </authorList>
    </citation>
    <scope>NUCLEOTIDE SEQUENCE [LARGE SCALE GENOMIC DNA]</scope>
    <source>
        <strain evidence="38">WY2019</strain>
    </source>
</reference>
<keyword evidence="18" id="KW-0007">Acetylation</keyword>
<evidence type="ECO:0000256" key="14">
    <source>
        <dbReference type="ARBA" id="ARBA00022723"/>
    </source>
</evidence>
<evidence type="ECO:0000256" key="29">
    <source>
        <dbReference type="ARBA" id="ARBA00033650"/>
    </source>
</evidence>
<dbReference type="InterPro" id="IPR019410">
    <property type="entry name" value="Methyltransf_16"/>
</dbReference>
<dbReference type="InterPro" id="IPR005814">
    <property type="entry name" value="Aminotrans_3"/>
</dbReference>
<keyword evidence="16" id="KW-0663">Pyridoxal phosphate</keyword>
<dbReference type="GO" id="GO:0009450">
    <property type="term" value="P:gamma-aminobutyric acid catabolic process"/>
    <property type="evidence" value="ECO:0007669"/>
    <property type="project" value="TreeGrafter"/>
</dbReference>
<dbReference type="EC" id="2.6.1.19" evidence="7"/>
<dbReference type="InterPro" id="IPR004631">
    <property type="entry name" value="4NH2But_aminotransferase_euk"/>
</dbReference>
<dbReference type="GO" id="GO:0051536">
    <property type="term" value="F:iron-sulfur cluster binding"/>
    <property type="evidence" value="ECO:0007669"/>
    <property type="project" value="UniProtKB-KW"/>
</dbReference>
<keyword evidence="13" id="KW-0949">S-adenosyl-L-methionine</keyword>
<dbReference type="GO" id="GO:0032259">
    <property type="term" value="P:methylation"/>
    <property type="evidence" value="ECO:0007669"/>
    <property type="project" value="UniProtKB-KW"/>
</dbReference>
<dbReference type="PANTHER" id="PTHR43206:SF4">
    <property type="entry name" value="4-AMINOBUTYRATE AMINOTRANSFERASE, MITOCHONDRIAL"/>
    <property type="match status" value="1"/>
</dbReference>
<evidence type="ECO:0000256" key="12">
    <source>
        <dbReference type="ARBA" id="ARBA00022679"/>
    </source>
</evidence>
<evidence type="ECO:0000256" key="31">
    <source>
        <dbReference type="ARBA" id="ARBA00048671"/>
    </source>
</evidence>
<organism evidence="38 39">
    <name type="scientific">Bos mutus</name>
    <name type="common">wild yak</name>
    <dbReference type="NCBI Taxonomy" id="72004"/>
    <lineage>
        <taxon>Eukaryota</taxon>
        <taxon>Metazoa</taxon>
        <taxon>Chordata</taxon>
        <taxon>Craniata</taxon>
        <taxon>Vertebrata</taxon>
        <taxon>Euteleostomi</taxon>
        <taxon>Mammalia</taxon>
        <taxon>Eutheria</taxon>
        <taxon>Laurasiatheria</taxon>
        <taxon>Artiodactyla</taxon>
        <taxon>Ruminantia</taxon>
        <taxon>Pecora</taxon>
        <taxon>Bovidae</taxon>
        <taxon>Bovinae</taxon>
        <taxon>Bos</taxon>
    </lineage>
</organism>
<dbReference type="GO" id="GO:0005634">
    <property type="term" value="C:nucleus"/>
    <property type="evidence" value="ECO:0007669"/>
    <property type="project" value="UniProtKB-SubCell"/>
</dbReference>
<evidence type="ECO:0000256" key="3">
    <source>
        <dbReference type="ARBA" id="ARBA00004305"/>
    </source>
</evidence>
<dbReference type="CDD" id="cd00610">
    <property type="entry name" value="OAT_like"/>
    <property type="match status" value="1"/>
</dbReference>
<keyword evidence="21" id="KW-0496">Mitochondrion</keyword>
<gene>
    <name evidence="38" type="ORF">E5288_WYG008966</name>
</gene>
<comment type="catalytic activity">
    <reaction evidence="31">
        <text>4-aminobutanoate + 2-oxoglutarate = succinate semialdehyde + L-glutamate</text>
        <dbReference type="Rhea" id="RHEA:23352"/>
        <dbReference type="ChEBI" id="CHEBI:16810"/>
        <dbReference type="ChEBI" id="CHEBI:29985"/>
        <dbReference type="ChEBI" id="CHEBI:57706"/>
        <dbReference type="ChEBI" id="CHEBI:59888"/>
        <dbReference type="EC" id="2.6.1.19"/>
    </reaction>
    <physiologicalReaction direction="left-to-right" evidence="31">
        <dbReference type="Rhea" id="RHEA:23353"/>
    </physiologicalReaction>
</comment>
<dbReference type="Pfam" id="PF10294">
    <property type="entry name" value="Methyltransf_16"/>
    <property type="match status" value="1"/>
</dbReference>
<dbReference type="InterPro" id="IPR015424">
    <property type="entry name" value="PyrdxlP-dep_Trfase"/>
</dbReference>
<keyword evidence="23" id="KW-0539">Nucleus</keyword>
<evidence type="ECO:0000256" key="22">
    <source>
        <dbReference type="ARBA" id="ARBA00023157"/>
    </source>
</evidence>